<keyword evidence="4" id="KW-1185">Reference proteome</keyword>
<dbReference type="GO" id="GO:0004190">
    <property type="term" value="F:aspartic-type endopeptidase activity"/>
    <property type="evidence" value="ECO:0007669"/>
    <property type="project" value="InterPro"/>
</dbReference>
<dbReference type="InterPro" id="IPR000045">
    <property type="entry name" value="Prepilin_IV_endopep_pep"/>
</dbReference>
<evidence type="ECO:0000313" key="4">
    <source>
        <dbReference type="Proteomes" id="UP000280188"/>
    </source>
</evidence>
<dbReference type="EMBL" id="AP018795">
    <property type="protein sequence ID" value="BBF64445.1"/>
    <property type="molecule type" value="Genomic_DNA"/>
</dbReference>
<keyword evidence="1" id="KW-0812">Transmembrane</keyword>
<dbReference type="Pfam" id="PF01478">
    <property type="entry name" value="Peptidase_A24"/>
    <property type="match status" value="1"/>
</dbReference>
<proteinExistence type="predicted"/>
<name>A0A2Z6IKA2_ACIFI</name>
<feature type="transmembrane region" description="Helical" evidence="1">
    <location>
        <begin position="29"/>
        <end position="49"/>
    </location>
</feature>
<accession>A0A2Z6IKA2</accession>
<dbReference type="RefSeq" id="WP_126604353.1">
    <property type="nucleotide sequence ID" value="NZ_AP018795.1"/>
</dbReference>
<keyword evidence="1" id="KW-1133">Transmembrane helix</keyword>
<reference evidence="3 4" key="1">
    <citation type="journal article" date="2018" name="Microbiol. Resour. Announc.">
        <title>Complete Genome Sequence of Acidithiobacillus ferridurans JCM 18981.</title>
        <authorList>
            <person name="Miyauchi T."/>
            <person name="Kouzuma A."/>
            <person name="Abe T."/>
            <person name="Watanabe K."/>
        </authorList>
    </citation>
    <scope>NUCLEOTIDE SEQUENCE [LARGE SCALE GENOMIC DNA]</scope>
    <source>
        <strain evidence="4">ATCC 33020 / DSM 29468 / JCM 18981 / 11Fe</strain>
    </source>
</reference>
<gene>
    <name evidence="3" type="ORF">AFERRID_06630</name>
</gene>
<feature type="domain" description="Prepilin type IV endopeptidase peptidase" evidence="2">
    <location>
        <begin position="9"/>
        <end position="110"/>
    </location>
</feature>
<evidence type="ECO:0000313" key="3">
    <source>
        <dbReference type="EMBL" id="BBF64445.1"/>
    </source>
</evidence>
<sequence length="152" mass="16210">MGWEEIGVALWAVWGAQGDYRRRRLPNGLTLSALALGLAVLPLTGRCLLGAPWSAALLGVAAAFLALLPAYVWRLVAAGDVKFFMAMGALGGVDVLFPVYLAAGVITLALVARDRLFTGRVQRQYPYGVGLGLGCALVVLGHWRLALHWPLS</sequence>
<dbReference type="Gene3D" id="1.20.120.1220">
    <property type="match status" value="1"/>
</dbReference>
<feature type="transmembrane region" description="Helical" evidence="1">
    <location>
        <begin position="56"/>
        <end position="77"/>
    </location>
</feature>
<protein>
    <recommendedName>
        <fullName evidence="2">Prepilin type IV endopeptidase peptidase domain-containing protein</fullName>
    </recommendedName>
</protein>
<evidence type="ECO:0000256" key="1">
    <source>
        <dbReference type="SAM" id="Phobius"/>
    </source>
</evidence>
<dbReference type="AlphaFoldDB" id="A0A2Z6IKA2"/>
<evidence type="ECO:0000259" key="2">
    <source>
        <dbReference type="Pfam" id="PF01478"/>
    </source>
</evidence>
<feature type="transmembrane region" description="Helical" evidence="1">
    <location>
        <begin position="124"/>
        <end position="143"/>
    </location>
</feature>
<dbReference type="Proteomes" id="UP000280188">
    <property type="component" value="Chromosome"/>
</dbReference>
<keyword evidence="1" id="KW-0472">Membrane</keyword>
<feature type="transmembrane region" description="Helical" evidence="1">
    <location>
        <begin position="83"/>
        <end position="112"/>
    </location>
</feature>
<organism evidence="3 4">
    <name type="scientific">Acidithiobacillus ferridurans</name>
    <dbReference type="NCBI Taxonomy" id="1232575"/>
    <lineage>
        <taxon>Bacteria</taxon>
        <taxon>Pseudomonadati</taxon>
        <taxon>Pseudomonadota</taxon>
        <taxon>Acidithiobacillia</taxon>
        <taxon>Acidithiobacillales</taxon>
        <taxon>Acidithiobacillaceae</taxon>
        <taxon>Acidithiobacillus</taxon>
    </lineage>
</organism>
<dbReference type="GO" id="GO:0016020">
    <property type="term" value="C:membrane"/>
    <property type="evidence" value="ECO:0007669"/>
    <property type="project" value="InterPro"/>
</dbReference>
<dbReference type="KEGG" id="afj:AFERRID_06630"/>